<proteinExistence type="predicted"/>
<dbReference type="PANTHER" id="PTHR39339:SF1">
    <property type="entry name" value="CHAD DOMAIN-CONTAINING PROTEIN"/>
    <property type="match status" value="1"/>
</dbReference>
<evidence type="ECO:0000259" key="2">
    <source>
        <dbReference type="PROSITE" id="PS51708"/>
    </source>
</evidence>
<dbReference type="InterPro" id="IPR007899">
    <property type="entry name" value="CHAD_dom"/>
</dbReference>
<keyword evidence="4" id="KW-1185">Reference proteome</keyword>
<reference evidence="3 4" key="1">
    <citation type="submission" date="2018-11" db="EMBL/GenBank/DDBJ databases">
        <title>Sequencing the genomes of 1000 actinobacteria strains.</title>
        <authorList>
            <person name="Klenk H.-P."/>
        </authorList>
    </citation>
    <scope>NUCLEOTIDE SEQUENCE [LARGE SCALE GENOMIC DNA]</scope>
    <source>
        <strain evidence="3 4">DSM 13521</strain>
    </source>
</reference>
<accession>A0A3N2DBN7</accession>
<dbReference type="InterPro" id="IPR023577">
    <property type="entry name" value="CYTH_domain"/>
</dbReference>
<dbReference type="InterPro" id="IPR038186">
    <property type="entry name" value="CHAD_dom_sf"/>
</dbReference>
<dbReference type="OrthoDB" id="9777271at2"/>
<dbReference type="Gene3D" id="2.40.320.10">
    <property type="entry name" value="Hypothetical Protein Pfu-838710-001"/>
    <property type="match status" value="1"/>
</dbReference>
<name>A0A3N2DBN7_9MICO</name>
<dbReference type="RefSeq" id="WP_123739165.1">
    <property type="nucleotide sequence ID" value="NZ_RKHQ01000001.1"/>
</dbReference>
<comment type="caution">
    <text evidence="3">The sequence shown here is derived from an EMBL/GenBank/DDBJ whole genome shotgun (WGS) entry which is preliminary data.</text>
</comment>
<evidence type="ECO:0000313" key="3">
    <source>
        <dbReference type="EMBL" id="ROR97068.1"/>
    </source>
</evidence>
<dbReference type="PANTHER" id="PTHR39339">
    <property type="entry name" value="SLR1444 PROTEIN"/>
    <property type="match status" value="1"/>
</dbReference>
<dbReference type="SMART" id="SM01118">
    <property type="entry name" value="CYTH"/>
    <property type="match status" value="1"/>
</dbReference>
<dbReference type="Pfam" id="PF01928">
    <property type="entry name" value="CYTH"/>
    <property type="match status" value="1"/>
</dbReference>
<organism evidence="3 4">
    <name type="scientific">Salana multivorans</name>
    <dbReference type="NCBI Taxonomy" id="120377"/>
    <lineage>
        <taxon>Bacteria</taxon>
        <taxon>Bacillati</taxon>
        <taxon>Actinomycetota</taxon>
        <taxon>Actinomycetes</taxon>
        <taxon>Micrococcales</taxon>
        <taxon>Beutenbergiaceae</taxon>
        <taxon>Salana</taxon>
    </lineage>
</organism>
<dbReference type="Pfam" id="PF05235">
    <property type="entry name" value="CHAD"/>
    <property type="match status" value="1"/>
</dbReference>
<evidence type="ECO:0000256" key="1">
    <source>
        <dbReference type="SAM" id="MobiDB-lite"/>
    </source>
</evidence>
<dbReference type="InterPro" id="IPR033469">
    <property type="entry name" value="CYTH-like_dom_sf"/>
</dbReference>
<evidence type="ECO:0000313" key="4">
    <source>
        <dbReference type="Proteomes" id="UP000275356"/>
    </source>
</evidence>
<sequence>MPRAEAEQTRRERSGRRPAESVERELKLRLAPGTPLPPLDLPGIEVRRRGVVALHAIYHDTPDARLARWGITLRRRTGGEDEGWHLKLGSRSARSGLDRRVELHVPLAAGEVGQPPAELLDVVAALTRGVPVVPLAGVQTRRRLWELVAPGLGAGDAAGDGAAEAVAVALVSDDGVVTTRIGPDGELHQGEVFREIEVELVLDADGRPHPRAKEVVRALRRLLRDVGATPSPRSKGAQALGGLARGSADVTVPEVPRKPTVAELLRVVVARQVTELLDADVRVRRGEETGVHDLRVAARTLRSVLRTFAPVLDEEWARDLRRELAWIAGAFGEVRDIEVQVELLHADAARLADDPVAGAPGDAGVAEPDGEAGVESVSDTELARAAVVAALEPRFVAAHRRAVEDLRSERYLALVDALVAAAGEPGVRADRSEERARRALAPLVAAAARRARRRVKLLRAGRDPHAWHRARIGAKRARYAADALALVGWRPAERAAARLKKATAVLGDVHDAHVARGMLREIALSGDGLDRLTPYLLGRLDGVEAARELELQEAFLDSRPRLRRVLEEL</sequence>
<feature type="region of interest" description="Disordered" evidence="1">
    <location>
        <begin position="1"/>
        <end position="24"/>
    </location>
</feature>
<feature type="domain" description="CHAD" evidence="2">
    <location>
        <begin position="258"/>
        <end position="569"/>
    </location>
</feature>
<dbReference type="PROSITE" id="PS51708">
    <property type="entry name" value="CHAD"/>
    <property type="match status" value="1"/>
</dbReference>
<dbReference type="SUPFAM" id="SSF55154">
    <property type="entry name" value="CYTH-like phosphatases"/>
    <property type="match status" value="1"/>
</dbReference>
<dbReference type="Proteomes" id="UP000275356">
    <property type="component" value="Unassembled WGS sequence"/>
</dbReference>
<dbReference type="EMBL" id="RKHQ01000001">
    <property type="protein sequence ID" value="ROR97068.1"/>
    <property type="molecule type" value="Genomic_DNA"/>
</dbReference>
<dbReference type="SMART" id="SM00880">
    <property type="entry name" value="CHAD"/>
    <property type="match status" value="1"/>
</dbReference>
<dbReference type="Gene3D" id="1.40.20.10">
    <property type="entry name" value="CHAD domain"/>
    <property type="match status" value="1"/>
</dbReference>
<protein>
    <submittedName>
        <fullName evidence="3">CHAD domain-containing protein</fullName>
    </submittedName>
</protein>
<gene>
    <name evidence="3" type="ORF">EDD28_1661</name>
</gene>
<dbReference type="AlphaFoldDB" id="A0A3N2DBN7"/>
<dbReference type="CDD" id="cd07374">
    <property type="entry name" value="CYTH-like_Pase"/>
    <property type="match status" value="1"/>
</dbReference>